<dbReference type="EMBL" id="CDSF01000155">
    <property type="protein sequence ID" value="CEP03730.1"/>
    <property type="molecule type" value="Genomic_DNA"/>
</dbReference>
<name>A0A0G4J846_PLABS</name>
<dbReference type="AlphaFoldDB" id="A0A0G4J846"/>
<keyword evidence="4" id="KW-0508">mRNA splicing</keyword>
<dbReference type="SMART" id="SM00386">
    <property type="entry name" value="HAT"/>
    <property type="match status" value="6"/>
</dbReference>
<feature type="compositionally biased region" description="Low complexity" evidence="7">
    <location>
        <begin position="501"/>
        <end position="516"/>
    </location>
</feature>
<dbReference type="STRING" id="37360.A0A0G4J846"/>
<dbReference type="InterPro" id="IPR003107">
    <property type="entry name" value="HAT"/>
</dbReference>
<reference evidence="10 12" key="2">
    <citation type="submission" date="2018-03" db="EMBL/GenBank/DDBJ databases">
        <authorList>
            <person name="Fogelqvist J."/>
        </authorList>
    </citation>
    <scope>NUCLEOTIDE SEQUENCE [LARGE SCALE GENOMIC DNA]</scope>
</reference>
<keyword evidence="3" id="KW-0677">Repeat</keyword>
<dbReference type="PROSITE" id="PS50102">
    <property type="entry name" value="RRM"/>
    <property type="match status" value="2"/>
</dbReference>
<dbReference type="Pfam" id="PF23240">
    <property type="entry name" value="HAT_PRP39_N"/>
    <property type="match status" value="1"/>
</dbReference>
<feature type="domain" description="RRM" evidence="8">
    <location>
        <begin position="559"/>
        <end position="636"/>
    </location>
</feature>
<dbReference type="InterPro" id="IPR012677">
    <property type="entry name" value="Nucleotide-bd_a/b_plait_sf"/>
</dbReference>
<dbReference type="Pfam" id="PF00076">
    <property type="entry name" value="RRM_1"/>
    <property type="match status" value="2"/>
</dbReference>
<dbReference type="Gene3D" id="1.25.40.10">
    <property type="entry name" value="Tetratricopeptide repeat domain"/>
    <property type="match status" value="2"/>
</dbReference>
<evidence type="ECO:0000256" key="4">
    <source>
        <dbReference type="ARBA" id="ARBA00023187"/>
    </source>
</evidence>
<feature type="compositionally biased region" description="Polar residues" evidence="7">
    <location>
        <begin position="541"/>
        <end position="551"/>
    </location>
</feature>
<accession>A0A0G4J846</accession>
<dbReference type="GO" id="GO:0006397">
    <property type="term" value="P:mRNA processing"/>
    <property type="evidence" value="ECO:0007669"/>
    <property type="project" value="UniProtKB-KW"/>
</dbReference>
<comment type="subcellular location">
    <subcellularLocation>
        <location evidence="1">Nucleus</location>
    </subcellularLocation>
</comment>
<keyword evidence="5" id="KW-0539">Nucleus</keyword>
<dbReference type="SUPFAM" id="SSF54928">
    <property type="entry name" value="RNA-binding domain, RBD"/>
    <property type="match status" value="2"/>
</dbReference>
<dbReference type="OMA" id="LWARYIL"/>
<evidence type="ECO:0000256" key="3">
    <source>
        <dbReference type="ARBA" id="ARBA00022737"/>
    </source>
</evidence>
<dbReference type="EMBL" id="OVEO01000012">
    <property type="protein sequence ID" value="SPQ99689.1"/>
    <property type="molecule type" value="Genomic_DNA"/>
</dbReference>
<dbReference type="Proteomes" id="UP000039324">
    <property type="component" value="Unassembled WGS sequence"/>
</dbReference>
<protein>
    <recommendedName>
        <fullName evidence="8">RRM domain-containing protein</fullName>
    </recommendedName>
</protein>
<sequence length="790" mass="87351">MAVADAIDDVMDESSESHDDDDDEEEDEESAAIARVAELKSQLSFNPSYETFDAYIQALRSAMQFDELGAVRQEMASRFPLEPRLWLEWIEDEQRVGADTGTVVDLFERALSDFVSVDLWVRYATFMGADARPIFERAVDSCGTHFVEGARLWAAFREFESDRPERVQKLFARQLGIPLQGLPDLFHEYEAWSNTALGQPPRPVPSHEKALTVLKQLLPFEKAVAERGDEASWDDYIAAQVGEKSPHLARCTMLFERALTVHFASESLWERYVIFSRVHSRPDLLRVCRRAVRNCPWSATLWSQFIASSSVNDDDGLSASNAILDEAVSVLSSTSSDGVVRVLLEMCYAVRRASDPVDGATLRSLFERALTYDQYSDGRTLTEPAFRLYSFWAEMDVALFDDRKTARDHWDVILRRDGRSCAVWTQYVEFERRAGDIERVRTAFKRATHALQNTGPDSLDPICRLWLQIEAESGTVASLDDATLRCQAILRRRDRAEQRRAAAAAAMAPQQSSSTAAKRRSEPAVAEDKTRPAKRVRFESESSPDGQQQQAGVRASPGCSAFVQNVARETDEGRLTSAFAAYGNVASVRIPVDARGRRRGFAYVTLESPEQVQSAIGGLDQTELDGRIITVQKAGVSGAIARRHEADAGATLFVKGFSRDLSQADVEVALKSQFGKHGVVRQVRIPPGARGKLKGFAYVEFASSDAARAALAENAFQLGGLPVSVAMSNPPRKNEDDRGAPPVPTFSQSKRHVRLDVAAEDGTSPDGAPARATAPKSNADFRKLALGRAT</sequence>
<feature type="compositionally biased region" description="Basic and acidic residues" evidence="7">
    <location>
        <begin position="519"/>
        <end position="540"/>
    </location>
</feature>
<feature type="region of interest" description="Disordered" evidence="7">
    <location>
        <begin position="1"/>
        <end position="30"/>
    </location>
</feature>
<dbReference type="PANTHER" id="PTHR17204">
    <property type="entry name" value="PRE-MRNA PROCESSING PROTEIN PRP39-RELATED"/>
    <property type="match status" value="1"/>
</dbReference>
<feature type="region of interest" description="Disordered" evidence="7">
    <location>
        <begin position="727"/>
        <end position="790"/>
    </location>
</feature>
<keyword evidence="10" id="KW-0496">Mitochondrion</keyword>
<dbReference type="CDD" id="cd00590">
    <property type="entry name" value="RRM_SF"/>
    <property type="match status" value="1"/>
</dbReference>
<dbReference type="InterPro" id="IPR000504">
    <property type="entry name" value="RRM_dom"/>
</dbReference>
<evidence type="ECO:0000313" key="10">
    <source>
        <dbReference type="EMBL" id="SPQ99689.1"/>
    </source>
</evidence>
<keyword evidence="6" id="KW-0694">RNA-binding</keyword>
<feature type="region of interest" description="Disordered" evidence="7">
    <location>
        <begin position="500"/>
        <end position="556"/>
    </location>
</feature>
<evidence type="ECO:0000259" key="8">
    <source>
        <dbReference type="PROSITE" id="PS50102"/>
    </source>
</evidence>
<evidence type="ECO:0000256" key="5">
    <source>
        <dbReference type="ARBA" id="ARBA00023242"/>
    </source>
</evidence>
<proteinExistence type="predicted"/>
<dbReference type="PANTHER" id="PTHR17204:SF25">
    <property type="entry name" value="RRM DOMAIN-CONTAINING PROTEIN"/>
    <property type="match status" value="1"/>
</dbReference>
<evidence type="ECO:0000256" key="6">
    <source>
        <dbReference type="PROSITE-ProRule" id="PRU00176"/>
    </source>
</evidence>
<dbReference type="GO" id="GO:0005634">
    <property type="term" value="C:nucleus"/>
    <property type="evidence" value="ECO:0007669"/>
    <property type="project" value="UniProtKB-SubCell"/>
</dbReference>
<organism evidence="9 11">
    <name type="scientific">Plasmodiophora brassicae</name>
    <name type="common">Clubroot disease agent</name>
    <dbReference type="NCBI Taxonomy" id="37360"/>
    <lineage>
        <taxon>Eukaryota</taxon>
        <taxon>Sar</taxon>
        <taxon>Rhizaria</taxon>
        <taxon>Endomyxa</taxon>
        <taxon>Phytomyxea</taxon>
        <taxon>Plasmodiophorida</taxon>
        <taxon>Plasmodiophoridae</taxon>
        <taxon>Plasmodiophora</taxon>
    </lineage>
</organism>
<reference evidence="9 11" key="1">
    <citation type="submission" date="2015-02" db="EMBL/GenBank/DDBJ databases">
        <authorList>
            <person name="Chooi Y.-H."/>
        </authorList>
    </citation>
    <scope>NUCLEOTIDE SEQUENCE [LARGE SCALE GENOMIC DNA]</scope>
    <source>
        <strain evidence="9">E3</strain>
    </source>
</reference>
<evidence type="ECO:0000256" key="7">
    <source>
        <dbReference type="SAM" id="MobiDB-lite"/>
    </source>
</evidence>
<dbReference type="Gene3D" id="3.30.70.330">
    <property type="match status" value="2"/>
</dbReference>
<evidence type="ECO:0000313" key="9">
    <source>
        <dbReference type="EMBL" id="CEP03730.1"/>
    </source>
</evidence>
<keyword evidence="11" id="KW-1185">Reference proteome</keyword>
<evidence type="ECO:0000256" key="1">
    <source>
        <dbReference type="ARBA" id="ARBA00004123"/>
    </source>
</evidence>
<dbReference type="OrthoDB" id="360390at2759"/>
<evidence type="ECO:0000313" key="12">
    <source>
        <dbReference type="Proteomes" id="UP000290189"/>
    </source>
</evidence>
<dbReference type="GO" id="GO:0008380">
    <property type="term" value="P:RNA splicing"/>
    <property type="evidence" value="ECO:0007669"/>
    <property type="project" value="UniProtKB-KW"/>
</dbReference>
<dbReference type="SMART" id="SM00360">
    <property type="entry name" value="RRM"/>
    <property type="match status" value="2"/>
</dbReference>
<dbReference type="InterPro" id="IPR035979">
    <property type="entry name" value="RBD_domain_sf"/>
</dbReference>
<keyword evidence="2" id="KW-0507">mRNA processing</keyword>
<dbReference type="SUPFAM" id="SSF48452">
    <property type="entry name" value="TPR-like"/>
    <property type="match status" value="1"/>
</dbReference>
<gene>
    <name evidence="9" type="ORF">PBRA_003337</name>
    <name evidence="10" type="ORF">PLBR_LOCUS6904</name>
</gene>
<evidence type="ECO:0000256" key="2">
    <source>
        <dbReference type="ARBA" id="ARBA00022664"/>
    </source>
</evidence>
<dbReference type="GO" id="GO:0003723">
    <property type="term" value="F:RNA binding"/>
    <property type="evidence" value="ECO:0007669"/>
    <property type="project" value="UniProtKB-UniRule"/>
</dbReference>
<evidence type="ECO:0000313" key="11">
    <source>
        <dbReference type="Proteomes" id="UP000039324"/>
    </source>
</evidence>
<feature type="domain" description="RRM" evidence="8">
    <location>
        <begin position="650"/>
        <end position="730"/>
    </location>
</feature>
<dbReference type="Proteomes" id="UP000290189">
    <property type="component" value="Unassembled WGS sequence"/>
</dbReference>
<dbReference type="InterPro" id="IPR011990">
    <property type="entry name" value="TPR-like_helical_dom_sf"/>
</dbReference>
<geneLocation type="mitochondrion" evidence="10"/>